<evidence type="ECO:0000313" key="3">
    <source>
        <dbReference type="EMBL" id="PWK42016.1"/>
    </source>
</evidence>
<keyword evidence="4" id="KW-1185">Reference proteome</keyword>
<evidence type="ECO:0000256" key="1">
    <source>
        <dbReference type="SAM" id="Phobius"/>
    </source>
</evidence>
<dbReference type="PANTHER" id="PTHR40763:SF4">
    <property type="entry name" value="DUF1707 DOMAIN-CONTAINING PROTEIN"/>
    <property type="match status" value="1"/>
</dbReference>
<proteinExistence type="predicted"/>
<organism evidence="3 4">
    <name type="scientific">Actinoplanes xinjiangensis</name>
    <dbReference type="NCBI Taxonomy" id="512350"/>
    <lineage>
        <taxon>Bacteria</taxon>
        <taxon>Bacillati</taxon>
        <taxon>Actinomycetota</taxon>
        <taxon>Actinomycetes</taxon>
        <taxon>Micromonosporales</taxon>
        <taxon>Micromonosporaceae</taxon>
        <taxon>Actinoplanes</taxon>
    </lineage>
</organism>
<dbReference type="EMBL" id="QGGR01000015">
    <property type="protein sequence ID" value="PWK42016.1"/>
    <property type="molecule type" value="Genomic_DNA"/>
</dbReference>
<name>A0A316FRI0_9ACTN</name>
<reference evidence="3 4" key="1">
    <citation type="submission" date="2018-05" db="EMBL/GenBank/DDBJ databases">
        <title>Genomic Encyclopedia of Archaeal and Bacterial Type Strains, Phase II (KMG-II): from individual species to whole genera.</title>
        <authorList>
            <person name="Goeker M."/>
        </authorList>
    </citation>
    <scope>NUCLEOTIDE SEQUENCE [LARGE SCALE GENOMIC DNA]</scope>
    <source>
        <strain evidence="3 4">DSM 45184</strain>
    </source>
</reference>
<dbReference type="AlphaFoldDB" id="A0A316FRI0"/>
<protein>
    <submittedName>
        <fullName evidence="3">Uncharacterized protein DUF1707</fullName>
    </submittedName>
</protein>
<gene>
    <name evidence="3" type="ORF">BC793_115102</name>
</gene>
<dbReference type="InterPro" id="IPR012551">
    <property type="entry name" value="DUF1707_SHOCT-like"/>
</dbReference>
<keyword evidence="1" id="KW-0812">Transmembrane</keyword>
<evidence type="ECO:0000313" key="4">
    <source>
        <dbReference type="Proteomes" id="UP000245697"/>
    </source>
</evidence>
<feature type="transmembrane region" description="Helical" evidence="1">
    <location>
        <begin position="78"/>
        <end position="103"/>
    </location>
</feature>
<dbReference type="Proteomes" id="UP000245697">
    <property type="component" value="Unassembled WGS sequence"/>
</dbReference>
<keyword evidence="1" id="KW-1133">Transmembrane helix</keyword>
<accession>A0A316FRI0</accession>
<feature type="transmembrane region" description="Helical" evidence="1">
    <location>
        <begin position="109"/>
        <end position="130"/>
    </location>
</feature>
<evidence type="ECO:0000259" key="2">
    <source>
        <dbReference type="Pfam" id="PF08044"/>
    </source>
</evidence>
<comment type="caution">
    <text evidence="3">The sequence shown here is derived from an EMBL/GenBank/DDBJ whole genome shotgun (WGS) entry which is preliminary data.</text>
</comment>
<dbReference type="PANTHER" id="PTHR40763">
    <property type="entry name" value="MEMBRANE PROTEIN-RELATED"/>
    <property type="match status" value="1"/>
</dbReference>
<keyword evidence="1" id="KW-0472">Membrane</keyword>
<feature type="domain" description="DUF1707" evidence="2">
    <location>
        <begin position="8"/>
        <end position="60"/>
    </location>
</feature>
<sequence length="137" mass="15048">MSKEVESMRAADADRQQIADRLKFALDEGRLSLHEYDERIGLAYAARTHAELRVLVKDLPRPGRGAADGIRRLPTALIVLWTIFGALAAVNVVVYALVAASVAEFVYPWPIWLLVPGVALGAVTVGVQTIRTQNRKD</sequence>
<dbReference type="Pfam" id="PF08044">
    <property type="entry name" value="DUF1707"/>
    <property type="match status" value="1"/>
</dbReference>